<organism evidence="2 3">
    <name type="scientific">Intestinirhabdus alba</name>
    <dbReference type="NCBI Taxonomy" id="2899544"/>
    <lineage>
        <taxon>Bacteria</taxon>
        <taxon>Pseudomonadati</taxon>
        <taxon>Pseudomonadota</taxon>
        <taxon>Gammaproteobacteria</taxon>
        <taxon>Enterobacterales</taxon>
        <taxon>Enterobacteriaceae</taxon>
        <taxon>Intestinirhabdus</taxon>
    </lineage>
</organism>
<dbReference type="AlphaFoldDB" id="A0A6L6ILQ9"/>
<dbReference type="Proteomes" id="UP000477739">
    <property type="component" value="Unassembled WGS sequence"/>
</dbReference>
<accession>A0A6L6ILQ9</accession>
<dbReference type="EMBL" id="WMJZ01000007">
    <property type="protein sequence ID" value="MTH45970.1"/>
    <property type="molecule type" value="Genomic_DNA"/>
</dbReference>
<keyword evidence="1" id="KW-0732">Signal</keyword>
<proteinExistence type="predicted"/>
<protein>
    <recommendedName>
        <fullName evidence="4">Lipoprotein</fullName>
    </recommendedName>
</protein>
<dbReference type="OrthoDB" id="6630963at2"/>
<evidence type="ECO:0000313" key="3">
    <source>
        <dbReference type="Proteomes" id="UP000477739"/>
    </source>
</evidence>
<evidence type="ECO:0008006" key="4">
    <source>
        <dbReference type="Google" id="ProtNLM"/>
    </source>
</evidence>
<keyword evidence="3" id="KW-1185">Reference proteome</keyword>
<name>A0A6L6ILQ9_9ENTR</name>
<feature type="signal peptide" evidence="1">
    <location>
        <begin position="1"/>
        <end position="20"/>
    </location>
</feature>
<dbReference type="RefSeq" id="WP_155107615.1">
    <property type="nucleotide sequence ID" value="NZ_WMJZ01000007.1"/>
</dbReference>
<evidence type="ECO:0000256" key="1">
    <source>
        <dbReference type="SAM" id="SignalP"/>
    </source>
</evidence>
<gene>
    <name evidence="2" type="ORF">GJV78_06805</name>
</gene>
<reference evidence="2 3" key="1">
    <citation type="submission" date="2019-11" db="EMBL/GenBank/DDBJ databases">
        <title>Escherichia alba sp. nov. isolated from the gut of plastic-eating superworms Zophobas atratus.</title>
        <authorList>
            <person name="Yang Y."/>
        </authorList>
    </citation>
    <scope>NUCLEOTIDE SEQUENCE [LARGE SCALE GENOMIC DNA]</scope>
    <source>
        <strain evidence="3">BIT-B35</strain>
    </source>
</reference>
<comment type="caution">
    <text evidence="2">The sequence shown here is derived from an EMBL/GenBank/DDBJ whole genome shotgun (WGS) entry which is preliminary data.</text>
</comment>
<sequence length="101" mass="11244">MKKLLLTGVAVILLAGCAQSRPLSSYNDIDLCTLKGRSIGYGDIKIMPRILAEFTRRGTLSISEADCETYIQTAKQNAQIDIQNNRDVLNQLARSEEKKSR</sequence>
<evidence type="ECO:0000313" key="2">
    <source>
        <dbReference type="EMBL" id="MTH45970.1"/>
    </source>
</evidence>
<dbReference type="PROSITE" id="PS51257">
    <property type="entry name" value="PROKAR_LIPOPROTEIN"/>
    <property type="match status" value="1"/>
</dbReference>
<feature type="chain" id="PRO_5027084856" description="Lipoprotein" evidence="1">
    <location>
        <begin position="21"/>
        <end position="101"/>
    </location>
</feature>